<evidence type="ECO:0000313" key="2">
    <source>
        <dbReference type="EMBL" id="MEQ4484261.1"/>
    </source>
</evidence>
<keyword evidence="2" id="KW-0808">Transferase</keyword>
<sequence length="293" mass="33459">MVSIVIITCNRLDSLPKTIESCLSFMDHTSELIVVDNGSIDGTREWVTEQSLKNSKIKGVFLPTNLGVAGARNVGFARANGDIVYFIDDDAWIQRAEPGFRDIEKLFSDHPDIAIVGTEIRNTVYHIFEHGVFPKGNMKPSEGIMFNYIGASHFIRKSVFEGRELYPANLFYGAEEHYASLYAWGQGKIVYYYSRFSVVHQPNRKTRINDEEKVCRSYVNLFLCKKLTTHSSVIPVMWVLFLLRVVNMSKGQMGLVKKSLSLYSDVHDDAYRRPMSFVKTAWLVRKFGFVTIL</sequence>
<organism evidence="2 3">
    <name type="scientific">Cohnella silvisoli</name>
    <dbReference type="NCBI Taxonomy" id="2873699"/>
    <lineage>
        <taxon>Bacteria</taxon>
        <taxon>Bacillati</taxon>
        <taxon>Bacillota</taxon>
        <taxon>Bacilli</taxon>
        <taxon>Bacillales</taxon>
        <taxon>Paenibacillaceae</taxon>
        <taxon>Cohnella</taxon>
    </lineage>
</organism>
<reference evidence="2 3" key="1">
    <citation type="journal article" date="2023" name="Genome Announc.">
        <title>Pan-Genome Analyses of the Genus Cohnella and Proposal of the Novel Species Cohnella silvisoli sp. nov., Isolated from Forest Soil.</title>
        <authorList>
            <person name="Wang C."/>
            <person name="Mao L."/>
            <person name="Bao G."/>
            <person name="Zhu H."/>
        </authorList>
    </citation>
    <scope>NUCLEOTIDE SEQUENCE [LARGE SCALE GENOMIC DNA]</scope>
    <source>
        <strain evidence="2 3">NL03-T5-1</strain>
    </source>
</reference>
<comment type="caution">
    <text evidence="2">The sequence shown here is derived from an EMBL/GenBank/DDBJ whole genome shotgun (WGS) entry which is preliminary data.</text>
</comment>
<dbReference type="GO" id="GO:0016757">
    <property type="term" value="F:glycosyltransferase activity"/>
    <property type="evidence" value="ECO:0007669"/>
    <property type="project" value="UniProtKB-KW"/>
</dbReference>
<dbReference type="EC" id="2.4.-.-" evidence="2"/>
<dbReference type="PANTHER" id="PTHR43685">
    <property type="entry name" value="GLYCOSYLTRANSFERASE"/>
    <property type="match status" value="1"/>
</dbReference>
<evidence type="ECO:0000313" key="3">
    <source>
        <dbReference type="Proteomes" id="UP001493487"/>
    </source>
</evidence>
<protein>
    <submittedName>
        <fullName evidence="2">Glycosyltransferase family 2 protein</fullName>
        <ecNumber evidence="2">2.4.-.-</ecNumber>
    </submittedName>
</protein>
<dbReference type="Gene3D" id="3.90.550.10">
    <property type="entry name" value="Spore Coat Polysaccharide Biosynthesis Protein SpsA, Chain A"/>
    <property type="match status" value="1"/>
</dbReference>
<feature type="domain" description="Glycosyltransferase 2-like" evidence="1">
    <location>
        <begin position="3"/>
        <end position="160"/>
    </location>
</feature>
<dbReference type="RefSeq" id="WP_232186642.1">
    <property type="nucleotide sequence ID" value="NZ_JAIOAP010000009.1"/>
</dbReference>
<gene>
    <name evidence="2" type="ORF">QJS35_17835</name>
</gene>
<keyword evidence="2" id="KW-0328">Glycosyltransferase</keyword>
<keyword evidence="3" id="KW-1185">Reference proteome</keyword>
<accession>A0ABV1KW95</accession>
<dbReference type="PANTHER" id="PTHR43685:SF2">
    <property type="entry name" value="GLYCOSYLTRANSFERASE 2-LIKE DOMAIN-CONTAINING PROTEIN"/>
    <property type="match status" value="1"/>
</dbReference>
<dbReference type="InterPro" id="IPR001173">
    <property type="entry name" value="Glyco_trans_2-like"/>
</dbReference>
<dbReference type="Pfam" id="PF00535">
    <property type="entry name" value="Glycos_transf_2"/>
    <property type="match status" value="1"/>
</dbReference>
<dbReference type="InterPro" id="IPR050834">
    <property type="entry name" value="Glycosyltransf_2"/>
</dbReference>
<dbReference type="Proteomes" id="UP001493487">
    <property type="component" value="Unassembled WGS sequence"/>
</dbReference>
<dbReference type="SUPFAM" id="SSF53448">
    <property type="entry name" value="Nucleotide-diphospho-sugar transferases"/>
    <property type="match status" value="1"/>
</dbReference>
<proteinExistence type="predicted"/>
<dbReference type="InterPro" id="IPR029044">
    <property type="entry name" value="Nucleotide-diphossugar_trans"/>
</dbReference>
<dbReference type="EMBL" id="JASKHM010000010">
    <property type="protein sequence ID" value="MEQ4484261.1"/>
    <property type="molecule type" value="Genomic_DNA"/>
</dbReference>
<dbReference type="CDD" id="cd00761">
    <property type="entry name" value="Glyco_tranf_GTA_type"/>
    <property type="match status" value="1"/>
</dbReference>
<name>A0ABV1KW95_9BACL</name>
<evidence type="ECO:0000259" key="1">
    <source>
        <dbReference type="Pfam" id="PF00535"/>
    </source>
</evidence>